<reference evidence="8" key="3">
    <citation type="submission" date="2016-11" db="EMBL/GenBank/DDBJ databases">
        <authorList>
            <person name="Varghese N."/>
            <person name="Submissions S."/>
        </authorList>
    </citation>
    <scope>NUCLEOTIDE SEQUENCE [LARGE SCALE GENOMIC DNA]</scope>
    <source>
        <strain evidence="8">DSM 27989</strain>
    </source>
</reference>
<dbReference type="EMBL" id="FRBH01000003">
    <property type="protein sequence ID" value="SHK71039.1"/>
    <property type="molecule type" value="Genomic_DNA"/>
</dbReference>
<dbReference type="AlphaFoldDB" id="A0A1M6UPG0"/>
<sequence>MNDIIIHISDLHISDQSKRFGPANTDTYLTYEPNDQNLSYVNQFIDKINSIQSKNKYLIITGDITNIAERLEFKEAERLINHILSELNIDSNHLLLIPGDHDVHRDSIKNELREEVEVSTEVINQIKLKNFSEFYKNVKSDDFDNDNLIIDTLNIEDIILLAVNSNYIVNQNGGHGFLPIDKLEEELKAIKVAYPNEELVLCLHHNLEGEHEDKTSGQWEMENKKALITIFERYNIKCILNGNEHTHNSKILAHRNSITVSDSGPFSSISSVQASFKIYEINKSENSLYLKNNIYTLHKVKGNTESNFGNWTKIDVQDLTGLEKEIFEFRKLELPILENNLEQLPEIEDKDIDTTLVENHVSSTIIKYENIDIENKLYDIIKEKKLFHQGHFHWSATSRAHNWIDTAKLLEDKEDLYFIKNSIIDILEKMNLIENTDLIIGLGYEGNIISSKASIKYPIPYTYLPYSYRWEDHNDFENKLNFENSDSKFKQVILITDVVNDGRTIRKLVGKETREKKFFENVEKIIVVSLFYTGHIEDINVDILNYNKLEEAEKIDDEEVNNIEFYTIKKLRIEKCPYGDDFKEKCFIMNDNLHCIHKFYTEKS</sequence>
<name>A0A1M6UPG0_9FLAO</name>
<dbReference type="OrthoDB" id="1091411at2"/>
<dbReference type="RefSeq" id="WP_072929841.1">
    <property type="nucleotide sequence ID" value="NZ_BMFL01000035.1"/>
</dbReference>
<reference evidence="6" key="1">
    <citation type="journal article" date="2014" name="Int. J. Syst. Evol. Microbiol.">
        <title>Complete genome of a new Firmicutes species belonging to the dominant human colonic microbiota ('Ruminococcus bicirculans') reveals two chromosomes and a selective capacity to utilize plant glucans.</title>
        <authorList>
            <consortium name="NISC Comparative Sequencing Program"/>
            <person name="Wegmann U."/>
            <person name="Louis P."/>
            <person name="Goesmann A."/>
            <person name="Henrissat B."/>
            <person name="Duncan S.H."/>
            <person name="Flint H.J."/>
        </authorList>
    </citation>
    <scope>NUCLEOTIDE SEQUENCE</scope>
    <source>
        <strain evidence="6">CGMCC 1.12707</strain>
    </source>
</reference>
<evidence type="ECO:0000256" key="1">
    <source>
        <dbReference type="ARBA" id="ARBA00022723"/>
    </source>
</evidence>
<evidence type="ECO:0000313" key="6">
    <source>
        <dbReference type="EMBL" id="GGF11452.1"/>
    </source>
</evidence>
<keyword evidence="2" id="KW-0378">Hydrolase</keyword>
<keyword evidence="3" id="KW-0408">Iron</keyword>
<dbReference type="PANTHER" id="PTHR42988">
    <property type="entry name" value="PHOSPHOHYDROLASE"/>
    <property type="match status" value="1"/>
</dbReference>
<evidence type="ECO:0000313" key="7">
    <source>
        <dbReference type="EMBL" id="SHK71039.1"/>
    </source>
</evidence>
<comment type="similarity">
    <text evidence="4">Belongs to the cyclic nucleotide phosphodiesterase class-III family.</text>
</comment>
<gene>
    <name evidence="6" type="ORF">GCM10010984_30610</name>
    <name evidence="7" type="ORF">SAMN05443634_1032</name>
</gene>
<accession>A0A1M6UPG0</accession>
<reference evidence="6" key="5">
    <citation type="submission" date="2024-05" db="EMBL/GenBank/DDBJ databases">
        <authorList>
            <person name="Sun Q."/>
            <person name="Zhou Y."/>
        </authorList>
    </citation>
    <scope>NUCLEOTIDE SEQUENCE</scope>
    <source>
        <strain evidence="6">CGMCC 1.12707</strain>
    </source>
</reference>
<dbReference type="PANTHER" id="PTHR42988:SF2">
    <property type="entry name" value="CYCLIC NUCLEOTIDE PHOSPHODIESTERASE CBUA0032-RELATED"/>
    <property type="match status" value="1"/>
</dbReference>
<evidence type="ECO:0000259" key="5">
    <source>
        <dbReference type="Pfam" id="PF00149"/>
    </source>
</evidence>
<dbReference type="GO" id="GO:0046872">
    <property type="term" value="F:metal ion binding"/>
    <property type="evidence" value="ECO:0007669"/>
    <property type="project" value="UniProtKB-KW"/>
</dbReference>
<dbReference type="EMBL" id="BMFL01000035">
    <property type="protein sequence ID" value="GGF11452.1"/>
    <property type="molecule type" value="Genomic_DNA"/>
</dbReference>
<dbReference type="GO" id="GO:0016787">
    <property type="term" value="F:hydrolase activity"/>
    <property type="evidence" value="ECO:0007669"/>
    <property type="project" value="UniProtKB-KW"/>
</dbReference>
<dbReference type="Gene3D" id="3.60.21.10">
    <property type="match status" value="1"/>
</dbReference>
<dbReference type="Pfam" id="PF00149">
    <property type="entry name" value="Metallophos"/>
    <property type="match status" value="1"/>
</dbReference>
<dbReference type="Proteomes" id="UP000184120">
    <property type="component" value="Unassembled WGS sequence"/>
</dbReference>
<proteinExistence type="inferred from homology"/>
<protein>
    <submittedName>
        <fullName evidence="7">3',5'-cyclic AMP phosphodiesterase CpdA</fullName>
    </submittedName>
</protein>
<dbReference type="InterPro" id="IPR029052">
    <property type="entry name" value="Metallo-depent_PP-like"/>
</dbReference>
<dbReference type="SUPFAM" id="SSF53271">
    <property type="entry name" value="PRTase-like"/>
    <property type="match status" value="1"/>
</dbReference>
<reference evidence="7" key="2">
    <citation type="submission" date="2016-11" db="EMBL/GenBank/DDBJ databases">
        <authorList>
            <person name="Jaros S."/>
            <person name="Januszkiewicz K."/>
            <person name="Wedrychowicz H."/>
        </authorList>
    </citation>
    <scope>NUCLEOTIDE SEQUENCE [LARGE SCALE GENOMIC DNA]</scope>
    <source>
        <strain evidence="7">DSM 27989</strain>
    </source>
</reference>
<evidence type="ECO:0000313" key="9">
    <source>
        <dbReference type="Proteomes" id="UP000650994"/>
    </source>
</evidence>
<dbReference type="STRING" id="1434701.SAMN05443634_1032"/>
<evidence type="ECO:0000256" key="3">
    <source>
        <dbReference type="ARBA" id="ARBA00023004"/>
    </source>
</evidence>
<dbReference type="SUPFAM" id="SSF56300">
    <property type="entry name" value="Metallo-dependent phosphatases"/>
    <property type="match status" value="1"/>
</dbReference>
<organism evidence="7 8">
    <name type="scientific">Chishuiella changwenlii</name>
    <dbReference type="NCBI Taxonomy" id="1434701"/>
    <lineage>
        <taxon>Bacteria</taxon>
        <taxon>Pseudomonadati</taxon>
        <taxon>Bacteroidota</taxon>
        <taxon>Flavobacteriia</taxon>
        <taxon>Flavobacteriales</taxon>
        <taxon>Weeksellaceae</taxon>
        <taxon>Chishuiella</taxon>
    </lineage>
</organism>
<dbReference type="InterPro" id="IPR004843">
    <property type="entry name" value="Calcineurin-like_PHP"/>
</dbReference>
<keyword evidence="1" id="KW-0479">Metal-binding</keyword>
<keyword evidence="9" id="KW-1185">Reference proteome</keyword>
<dbReference type="InterPro" id="IPR029057">
    <property type="entry name" value="PRTase-like"/>
</dbReference>
<reference evidence="9" key="4">
    <citation type="journal article" date="2019" name="Int. J. Syst. Evol. Microbiol.">
        <title>The Global Catalogue of Microorganisms (GCM) 10K type strain sequencing project: providing services to taxonomists for standard genome sequencing and annotation.</title>
        <authorList>
            <consortium name="The Broad Institute Genomics Platform"/>
            <consortium name="The Broad Institute Genome Sequencing Center for Infectious Disease"/>
            <person name="Wu L."/>
            <person name="Ma J."/>
        </authorList>
    </citation>
    <scope>NUCLEOTIDE SEQUENCE [LARGE SCALE GENOMIC DNA]</scope>
    <source>
        <strain evidence="9">CGMCC 1.12707</strain>
    </source>
</reference>
<dbReference type="Proteomes" id="UP000650994">
    <property type="component" value="Unassembled WGS sequence"/>
</dbReference>
<dbReference type="Gene3D" id="3.40.50.2020">
    <property type="match status" value="1"/>
</dbReference>
<feature type="domain" description="Calcineurin-like phosphoesterase" evidence="5">
    <location>
        <begin position="5"/>
        <end position="246"/>
    </location>
</feature>
<evidence type="ECO:0000256" key="2">
    <source>
        <dbReference type="ARBA" id="ARBA00022801"/>
    </source>
</evidence>
<evidence type="ECO:0000256" key="4">
    <source>
        <dbReference type="ARBA" id="ARBA00025742"/>
    </source>
</evidence>
<dbReference type="InterPro" id="IPR050884">
    <property type="entry name" value="CNP_phosphodiesterase-III"/>
</dbReference>
<evidence type="ECO:0000313" key="8">
    <source>
        <dbReference type="Proteomes" id="UP000184120"/>
    </source>
</evidence>